<reference evidence="2 3" key="1">
    <citation type="submission" date="2018-10" db="EMBL/GenBank/DDBJ databases">
        <title>Draft genome sequence of the microsporidian Tubulinosema ratisbonensis.</title>
        <authorList>
            <person name="Polonais V."/>
            <person name="Peyretaillade E."/>
            <person name="Niehus S."/>
            <person name="Wawrzyniak I."/>
            <person name="Franchet A."/>
            <person name="Gaspin C."/>
            <person name="Reichstadt M."/>
            <person name="Belser C."/>
            <person name="Labadie K."/>
            <person name="Delbac F."/>
            <person name="Ferrandon D."/>
        </authorList>
    </citation>
    <scope>NUCLEOTIDE SEQUENCE [LARGE SCALE GENOMIC DNA]</scope>
    <source>
        <strain evidence="2 3">Franzen</strain>
    </source>
</reference>
<evidence type="ECO:0000313" key="2">
    <source>
        <dbReference type="EMBL" id="RVD92903.1"/>
    </source>
</evidence>
<feature type="region of interest" description="Disordered" evidence="1">
    <location>
        <begin position="280"/>
        <end position="327"/>
    </location>
</feature>
<comment type="caution">
    <text evidence="2">The sequence shown here is derived from an EMBL/GenBank/DDBJ whole genome shotgun (WGS) entry which is preliminary data.</text>
</comment>
<dbReference type="Proteomes" id="UP000282876">
    <property type="component" value="Unassembled WGS sequence"/>
</dbReference>
<dbReference type="OrthoDB" id="2197695at2759"/>
<evidence type="ECO:0000313" key="3">
    <source>
        <dbReference type="Proteomes" id="UP000282876"/>
    </source>
</evidence>
<dbReference type="VEuPathDB" id="MicrosporidiaDB:TUBRATIS_005780"/>
<feature type="compositionally biased region" description="Low complexity" evidence="1">
    <location>
        <begin position="371"/>
        <end position="381"/>
    </location>
</feature>
<feature type="compositionally biased region" description="Basic and acidic residues" evidence="1">
    <location>
        <begin position="359"/>
        <end position="369"/>
    </location>
</feature>
<feature type="region of interest" description="Disordered" evidence="1">
    <location>
        <begin position="359"/>
        <end position="382"/>
    </location>
</feature>
<feature type="compositionally biased region" description="Basic and acidic residues" evidence="1">
    <location>
        <begin position="285"/>
        <end position="297"/>
    </location>
</feature>
<protein>
    <submittedName>
        <fullName evidence="2">Uncharacterized protein</fullName>
    </submittedName>
</protein>
<evidence type="ECO:0000256" key="1">
    <source>
        <dbReference type="SAM" id="MobiDB-lite"/>
    </source>
</evidence>
<name>A0A437APE4_9MICR</name>
<gene>
    <name evidence="2" type="ORF">TUBRATIS_005780</name>
</gene>
<proteinExistence type="predicted"/>
<organism evidence="2 3">
    <name type="scientific">Tubulinosema ratisbonensis</name>
    <dbReference type="NCBI Taxonomy" id="291195"/>
    <lineage>
        <taxon>Eukaryota</taxon>
        <taxon>Fungi</taxon>
        <taxon>Fungi incertae sedis</taxon>
        <taxon>Microsporidia</taxon>
        <taxon>Tubulinosematoidea</taxon>
        <taxon>Tubulinosematidae</taxon>
        <taxon>Tubulinosema</taxon>
    </lineage>
</organism>
<dbReference type="AlphaFoldDB" id="A0A437APE4"/>
<dbReference type="EMBL" id="RCSS01000126">
    <property type="protein sequence ID" value="RVD92903.1"/>
    <property type="molecule type" value="Genomic_DNA"/>
</dbReference>
<sequence length="467" mass="55026">MENCLAFLRNVDSKENTSFILKSITANKNIKNSLKNKLTPYLNEIKKIIYNTDCIDTLNNLLLIIYSTVPPTKIFKLKYFGALNDQFLLIEENNFFERFNEFMIQVNYKIIGLKIKKLKFNKEYENGFAYFSKDIKICFNDKIFRINYLSIKEVVIKDEQIELIFKEKNMILFTKLVKISEFIKLFSNKNIPVKNFIKDESTKICESFQQILPNKKEENKSLMHKSMESNTTSTTLTISSPLKDIYIEHGIKGKDKTSTTEIESLKNSFVEKKTENNDISVGDINESKDQKEEKNDNKNIFNESKLKNKKQEKKKKEVLKNKNNFPNNQEFTLNTEKLIDQINDVSFTSVKILKEKDKPSNKNNIDELNAKNISNNSSNKSESYEKIKNSESLKQISFLDDTFLKNKKKKEKKRKKIKTSKIKTKIYKLLKEKIKYKIKIIEEIKKMIIEKEKKKAKRILKKLINFK</sequence>
<accession>A0A437APE4</accession>
<keyword evidence="3" id="KW-1185">Reference proteome</keyword>